<evidence type="ECO:0000256" key="10">
    <source>
        <dbReference type="ARBA" id="ARBA00030253"/>
    </source>
</evidence>
<organism evidence="15">
    <name type="scientific">Geobacter metallireducens</name>
    <dbReference type="NCBI Taxonomy" id="28232"/>
    <lineage>
        <taxon>Bacteria</taxon>
        <taxon>Pseudomonadati</taxon>
        <taxon>Thermodesulfobacteriota</taxon>
        <taxon>Desulfuromonadia</taxon>
        <taxon>Geobacterales</taxon>
        <taxon>Geobacteraceae</taxon>
        <taxon>Geobacter</taxon>
    </lineage>
</organism>
<reference evidence="15" key="1">
    <citation type="journal article" date="2020" name="mSystems">
        <title>Genome- and Community-Level Interaction Insights into Carbon Utilization and Element Cycling Functions of Hydrothermarchaeota in Hydrothermal Sediment.</title>
        <authorList>
            <person name="Zhou Z."/>
            <person name="Liu Y."/>
            <person name="Xu W."/>
            <person name="Pan J."/>
            <person name="Luo Z.H."/>
            <person name="Li M."/>
        </authorList>
    </citation>
    <scope>NUCLEOTIDE SEQUENCE [LARGE SCALE GENOMIC DNA]</scope>
    <source>
        <strain evidence="15">SpSt-349</strain>
    </source>
</reference>
<evidence type="ECO:0000256" key="2">
    <source>
        <dbReference type="ARBA" id="ARBA00004919"/>
    </source>
</evidence>
<feature type="transmembrane region" description="Helical" evidence="14">
    <location>
        <begin position="105"/>
        <end position="125"/>
    </location>
</feature>
<comment type="caution">
    <text evidence="15">The sequence shown here is derived from an EMBL/GenBank/DDBJ whole genome shotgun (WGS) entry which is preliminary data.</text>
</comment>
<feature type="transmembrane region" description="Helical" evidence="14">
    <location>
        <begin position="12"/>
        <end position="30"/>
    </location>
</feature>
<evidence type="ECO:0000256" key="11">
    <source>
        <dbReference type="ARBA" id="ARBA00040810"/>
    </source>
</evidence>
<gene>
    <name evidence="14" type="primary">ctaB</name>
    <name evidence="15" type="ORF">ENQ87_14925</name>
</gene>
<dbReference type="Gene3D" id="1.10.357.140">
    <property type="entry name" value="UbiA prenyltransferase"/>
    <property type="match status" value="1"/>
</dbReference>
<dbReference type="PROSITE" id="PS00943">
    <property type="entry name" value="UBIA"/>
    <property type="match status" value="1"/>
</dbReference>
<keyword evidence="6 14" id="KW-0812">Transmembrane</keyword>
<feature type="transmembrane region" description="Helical" evidence="14">
    <location>
        <begin position="36"/>
        <end position="58"/>
    </location>
</feature>
<evidence type="ECO:0000256" key="8">
    <source>
        <dbReference type="ARBA" id="ARBA00023133"/>
    </source>
</evidence>
<evidence type="ECO:0000256" key="6">
    <source>
        <dbReference type="ARBA" id="ARBA00022692"/>
    </source>
</evidence>
<comment type="function">
    <text evidence="14">Converts heme B (protoheme IX) to heme O by substitution of the vinyl group on carbon 2 of heme B porphyrin ring with a hydroxyethyl farnesyl side group.</text>
</comment>
<accession>A0A831XG46</accession>
<proteinExistence type="inferred from homology"/>
<comment type="subcellular location">
    <subcellularLocation>
        <location evidence="1 14">Cell membrane</location>
        <topology evidence="1 14">Multi-pass membrane protein</topology>
    </subcellularLocation>
</comment>
<evidence type="ECO:0000256" key="14">
    <source>
        <dbReference type="HAMAP-Rule" id="MF_00154"/>
    </source>
</evidence>
<evidence type="ECO:0000256" key="3">
    <source>
        <dbReference type="ARBA" id="ARBA00012292"/>
    </source>
</evidence>
<dbReference type="Pfam" id="PF01040">
    <property type="entry name" value="UbiA"/>
    <property type="match status" value="1"/>
</dbReference>
<dbReference type="InterPro" id="IPR000537">
    <property type="entry name" value="UbiA_prenyltransferase"/>
</dbReference>
<dbReference type="InterPro" id="IPR030470">
    <property type="entry name" value="UbiA_prenylTrfase_CS"/>
</dbReference>
<evidence type="ECO:0000256" key="4">
    <source>
        <dbReference type="ARBA" id="ARBA00022475"/>
    </source>
</evidence>
<dbReference type="InterPro" id="IPR006369">
    <property type="entry name" value="Protohaem_IX_farnesylTrfase"/>
</dbReference>
<evidence type="ECO:0000256" key="7">
    <source>
        <dbReference type="ARBA" id="ARBA00022989"/>
    </source>
</evidence>
<evidence type="ECO:0000256" key="9">
    <source>
        <dbReference type="ARBA" id="ARBA00023136"/>
    </source>
</evidence>
<evidence type="ECO:0000313" key="15">
    <source>
        <dbReference type="EMBL" id="HEN43632.1"/>
    </source>
</evidence>
<evidence type="ECO:0000256" key="13">
    <source>
        <dbReference type="ARBA" id="ARBA00047690"/>
    </source>
</evidence>
<dbReference type="EMBL" id="DSOV01000070">
    <property type="protein sequence ID" value="HEN43632.1"/>
    <property type="molecule type" value="Genomic_DNA"/>
</dbReference>
<feature type="transmembrane region" description="Helical" evidence="14">
    <location>
        <begin position="253"/>
        <end position="271"/>
    </location>
</feature>
<feature type="transmembrane region" description="Helical" evidence="14">
    <location>
        <begin position="79"/>
        <end position="99"/>
    </location>
</feature>
<evidence type="ECO:0000256" key="5">
    <source>
        <dbReference type="ARBA" id="ARBA00022679"/>
    </source>
</evidence>
<keyword evidence="5 14" id="KW-0808">Transferase</keyword>
<keyword evidence="7 14" id="KW-1133">Transmembrane helix</keyword>
<dbReference type="EC" id="2.5.1.141" evidence="3 14"/>
<sequence>MIRGGFRLLRPRLAVLNGIAAAGGCLLAPAGADIHLLGAAGGGVALLAAGGSALNQVLERDLDGLMERTRHRPLPSGKFTPPAAAAIGGICIAAGLLLLGRAGGLLPPLLGAAALAWYLGVYTPLKRRTSLALLAGAVSGAVPPVIGWSVTGGSPDHYRVVLLAGLLYLWQIPHFWLLQRRHGEDYRRAGIPLFAPGAAAGVRSPVFGIWLGAVAAGALLLPAFGMAGSGTIPLFLAFPAILVVLAVFRAESAFFSCVNLFPILIVLALLAPR</sequence>
<dbReference type="CDD" id="cd13957">
    <property type="entry name" value="PT_UbiA_Cox10"/>
    <property type="match status" value="1"/>
</dbReference>
<dbReference type="GO" id="GO:0005886">
    <property type="term" value="C:plasma membrane"/>
    <property type="evidence" value="ECO:0007669"/>
    <property type="project" value="UniProtKB-SubCell"/>
</dbReference>
<comment type="miscellaneous">
    <text evidence="14">Carbon 2 of the heme B porphyrin ring is defined according to the Fischer nomenclature.</text>
</comment>
<comment type="catalytic activity">
    <reaction evidence="13 14">
        <text>heme b + (2E,6E)-farnesyl diphosphate + H2O = Fe(II)-heme o + diphosphate</text>
        <dbReference type="Rhea" id="RHEA:28070"/>
        <dbReference type="ChEBI" id="CHEBI:15377"/>
        <dbReference type="ChEBI" id="CHEBI:33019"/>
        <dbReference type="ChEBI" id="CHEBI:60344"/>
        <dbReference type="ChEBI" id="CHEBI:60530"/>
        <dbReference type="ChEBI" id="CHEBI:175763"/>
        <dbReference type="EC" id="2.5.1.141"/>
    </reaction>
</comment>
<keyword evidence="8 14" id="KW-0350">Heme biosynthesis</keyword>
<dbReference type="PANTHER" id="PTHR43448:SF7">
    <property type="entry name" value="4-HYDROXYBENZOATE SOLANESYLTRANSFERASE"/>
    <property type="match status" value="1"/>
</dbReference>
<feature type="transmembrane region" description="Helical" evidence="14">
    <location>
        <begin position="157"/>
        <end position="178"/>
    </location>
</feature>
<protein>
    <recommendedName>
        <fullName evidence="11 14">Protoheme IX farnesyltransferase</fullName>
        <ecNumber evidence="3 14">2.5.1.141</ecNumber>
    </recommendedName>
    <alternativeName>
        <fullName evidence="12 14">Heme B farnesyltransferase</fullName>
    </alternativeName>
    <alternativeName>
        <fullName evidence="10 14">Heme O synthase</fullName>
    </alternativeName>
</protein>
<keyword evidence="9 14" id="KW-0472">Membrane</keyword>
<dbReference type="PROSITE" id="PS51257">
    <property type="entry name" value="PROKAR_LIPOPROTEIN"/>
    <property type="match status" value="1"/>
</dbReference>
<dbReference type="PANTHER" id="PTHR43448">
    <property type="entry name" value="PROTOHEME IX FARNESYLTRANSFERASE, MITOCHONDRIAL"/>
    <property type="match status" value="1"/>
</dbReference>
<comment type="pathway">
    <text evidence="2 14">Porphyrin-containing compound metabolism; heme O biosynthesis; heme O from protoheme: step 1/1.</text>
</comment>
<dbReference type="GO" id="GO:0048034">
    <property type="term" value="P:heme O biosynthetic process"/>
    <property type="evidence" value="ECO:0007669"/>
    <property type="project" value="UniProtKB-UniRule"/>
</dbReference>
<dbReference type="InterPro" id="IPR044878">
    <property type="entry name" value="UbiA_sf"/>
</dbReference>
<comment type="similarity">
    <text evidence="14">Belongs to the UbiA prenyltransferase family. Protoheme IX farnesyltransferase subfamily.</text>
</comment>
<dbReference type="UniPathway" id="UPA00834">
    <property type="reaction ID" value="UER00712"/>
</dbReference>
<feature type="transmembrane region" description="Helical" evidence="14">
    <location>
        <begin position="230"/>
        <end position="248"/>
    </location>
</feature>
<keyword evidence="4 14" id="KW-1003">Cell membrane</keyword>
<name>A0A831XG46_GEOME</name>
<feature type="transmembrane region" description="Helical" evidence="14">
    <location>
        <begin position="132"/>
        <end position="151"/>
    </location>
</feature>
<dbReference type="HAMAP" id="MF_00154">
    <property type="entry name" value="CyoE_CtaB"/>
    <property type="match status" value="1"/>
</dbReference>
<evidence type="ECO:0000256" key="1">
    <source>
        <dbReference type="ARBA" id="ARBA00004651"/>
    </source>
</evidence>
<dbReference type="GO" id="GO:0008495">
    <property type="term" value="F:protoheme IX farnesyltransferase activity"/>
    <property type="evidence" value="ECO:0007669"/>
    <property type="project" value="UniProtKB-UniRule"/>
</dbReference>
<evidence type="ECO:0000256" key="12">
    <source>
        <dbReference type="ARBA" id="ARBA00042475"/>
    </source>
</evidence>
<dbReference type="AlphaFoldDB" id="A0A831XG46"/>